<gene>
    <name evidence="2" type="ORF">FR698_05735</name>
</gene>
<evidence type="ECO:0008006" key="4">
    <source>
        <dbReference type="Google" id="ProtNLM"/>
    </source>
</evidence>
<dbReference type="AlphaFoldDB" id="A0A5C7EMF0"/>
<dbReference type="SUPFAM" id="SSF53474">
    <property type="entry name" value="alpha/beta-Hydrolases"/>
    <property type="match status" value="1"/>
</dbReference>
<dbReference type="InterPro" id="IPR029058">
    <property type="entry name" value="AB_hydrolase_fold"/>
</dbReference>
<comment type="caution">
    <text evidence="2">The sequence shown here is derived from an EMBL/GenBank/DDBJ whole genome shotgun (WGS) entry which is preliminary data.</text>
</comment>
<feature type="chain" id="PRO_5023131572" description="Alpha/beta hydrolase family protein" evidence="1">
    <location>
        <begin position="27"/>
        <end position="258"/>
    </location>
</feature>
<evidence type="ECO:0000313" key="3">
    <source>
        <dbReference type="Proteomes" id="UP000321201"/>
    </source>
</evidence>
<name>A0A5C7EMF0_9PROT</name>
<sequence>MSRSYLIRRRSWLLSLLALLSLSALAQTETLHVRTVDGTGITVTREGSGPVIAVWLPSEHGLTAGDREVARSLAGRGFEVWLADLHAARFLATVPSELDQIPPSDAVAVLAKAAEAAKPIVLIAGERGATLALQAADLWRRQAGASAEHLKGAILLSPNLYVATPDPGSEPHYVPATDANRIPVAIVQPTLSPWYWWLDDLKTRLGRHGAPVFVYYLQTVRDRFYFRDDATSDEHAMASKLPAVIESAWKKINGSDPS</sequence>
<evidence type="ECO:0000256" key="1">
    <source>
        <dbReference type="SAM" id="SignalP"/>
    </source>
</evidence>
<dbReference type="EMBL" id="VPFL01000006">
    <property type="protein sequence ID" value="TXF12361.1"/>
    <property type="molecule type" value="Genomic_DNA"/>
</dbReference>
<accession>A0A5C7EMF0</accession>
<dbReference type="Gene3D" id="3.40.50.1820">
    <property type="entry name" value="alpha/beta hydrolase"/>
    <property type="match status" value="1"/>
</dbReference>
<dbReference type="RefSeq" id="WP_147799229.1">
    <property type="nucleotide sequence ID" value="NZ_VPFL01000006.1"/>
</dbReference>
<reference evidence="2 3" key="1">
    <citation type="submission" date="2019-08" db="EMBL/GenBank/DDBJ databases">
        <title>Pelomicrobium methylotrophicum gen. nov., sp. nov. a moderately thermophilic, facultatively anaerobic, lithoautotrophic and methylotrophic bacterium isolated from a terrestrial mud volcano.</title>
        <authorList>
            <person name="Slobodkina G.B."/>
            <person name="Merkel A.Y."/>
            <person name="Slobodkin A.I."/>
        </authorList>
    </citation>
    <scope>NUCLEOTIDE SEQUENCE [LARGE SCALE GENOMIC DNA]</scope>
    <source>
        <strain evidence="2 3">SM250</strain>
    </source>
</reference>
<keyword evidence="1" id="KW-0732">Signal</keyword>
<dbReference type="OrthoDB" id="9788279at2"/>
<protein>
    <recommendedName>
        <fullName evidence="4">Alpha/beta hydrolase family protein</fullName>
    </recommendedName>
</protein>
<proteinExistence type="predicted"/>
<feature type="signal peptide" evidence="1">
    <location>
        <begin position="1"/>
        <end position="26"/>
    </location>
</feature>
<dbReference type="InParanoid" id="A0A5C7EMF0"/>
<dbReference type="Proteomes" id="UP000321201">
    <property type="component" value="Unassembled WGS sequence"/>
</dbReference>
<keyword evidence="3" id="KW-1185">Reference proteome</keyword>
<organism evidence="2 3">
    <name type="scientific">Pelomicrobium methylotrophicum</name>
    <dbReference type="NCBI Taxonomy" id="2602750"/>
    <lineage>
        <taxon>Bacteria</taxon>
        <taxon>Pseudomonadati</taxon>
        <taxon>Pseudomonadota</taxon>
        <taxon>Hydrogenophilia</taxon>
        <taxon>Hydrogenophilia incertae sedis</taxon>
        <taxon>Pelomicrobium</taxon>
    </lineage>
</organism>
<evidence type="ECO:0000313" key="2">
    <source>
        <dbReference type="EMBL" id="TXF12361.1"/>
    </source>
</evidence>